<dbReference type="GO" id="GO:0030170">
    <property type="term" value="F:pyridoxal phosphate binding"/>
    <property type="evidence" value="ECO:0007669"/>
    <property type="project" value="InterPro"/>
</dbReference>
<keyword evidence="7" id="KW-0028">Amino-acid biosynthesis</keyword>
<keyword evidence="10" id="KW-0368">Histidine biosynthesis</keyword>
<name>A0A916W5J2_9BACT</name>
<evidence type="ECO:0000256" key="2">
    <source>
        <dbReference type="ARBA" id="ARBA00005011"/>
    </source>
</evidence>
<dbReference type="Gene3D" id="3.90.1150.10">
    <property type="entry name" value="Aspartate Aminotransferase, domain 1"/>
    <property type="match status" value="1"/>
</dbReference>
<evidence type="ECO:0000256" key="1">
    <source>
        <dbReference type="ARBA" id="ARBA00001933"/>
    </source>
</evidence>
<evidence type="ECO:0000256" key="4">
    <source>
        <dbReference type="ARBA" id="ARBA00011738"/>
    </source>
</evidence>
<evidence type="ECO:0000259" key="12">
    <source>
        <dbReference type="Pfam" id="PF00155"/>
    </source>
</evidence>
<sequence>MSVTDTVTNKSRVKVRRLVEEMPEYHPPLAERTALRLDFNENTLAPSPRVMERLSQITAEGLTKYPEREGVEKVVAAHFGLGEGKVLLANGVDEAIHLVCCTFLEPEDEAIICTPSFFMYDVSIQMMTSHLKRVQADATLEFPFGRFMEAITERTKLIIIASPNNPTGATVSREHLLAIARAAPKAVLMVDEAYYHFHGESVMQDLASVPNLIVARTFSKAYGLANLRIGMLAGNAELVKYLRKVSSPYNVNGVALDCLPVALADEEYLSWYVEQVRVGRERMMDSLRQLGVPFFPSAANFVLMNIGPKHKELVTAMRAHGVLLRDRSADPGCDGYVRITIGIEEHVTRGLEALKTCLKEIGWSKEQISRPSGSASSGIREFE</sequence>
<keyword evidence="6 13" id="KW-0032">Aminotransferase</keyword>
<comment type="cofactor">
    <cofactor evidence="1">
        <name>pyridoxal 5'-phosphate</name>
        <dbReference type="ChEBI" id="CHEBI:597326"/>
    </cofactor>
</comment>
<comment type="subunit">
    <text evidence="4">Homodimer.</text>
</comment>
<dbReference type="InterPro" id="IPR004839">
    <property type="entry name" value="Aminotransferase_I/II_large"/>
</dbReference>
<evidence type="ECO:0000256" key="6">
    <source>
        <dbReference type="ARBA" id="ARBA00022576"/>
    </source>
</evidence>
<dbReference type="SUPFAM" id="SSF53383">
    <property type="entry name" value="PLP-dependent transferases"/>
    <property type="match status" value="1"/>
</dbReference>
<dbReference type="InterPro" id="IPR015424">
    <property type="entry name" value="PyrdxlP-dep_Trfase"/>
</dbReference>
<dbReference type="EC" id="2.6.1.9" evidence="5"/>
<comment type="caution">
    <text evidence="13">The sequence shown here is derived from an EMBL/GenBank/DDBJ whole genome shotgun (WGS) entry which is preliminary data.</text>
</comment>
<dbReference type="AlphaFoldDB" id="A0A916W5J2"/>
<dbReference type="Proteomes" id="UP000648801">
    <property type="component" value="Unassembled WGS sequence"/>
</dbReference>
<keyword evidence="8" id="KW-0808">Transferase</keyword>
<reference evidence="13" key="1">
    <citation type="journal article" date="2014" name="Int. J. Syst. Evol. Microbiol.">
        <title>Complete genome sequence of Corynebacterium casei LMG S-19264T (=DSM 44701T), isolated from a smear-ripened cheese.</title>
        <authorList>
            <consortium name="US DOE Joint Genome Institute (JGI-PGF)"/>
            <person name="Walter F."/>
            <person name="Albersmeier A."/>
            <person name="Kalinowski J."/>
            <person name="Ruckert C."/>
        </authorList>
    </citation>
    <scope>NUCLEOTIDE SEQUENCE</scope>
    <source>
        <strain evidence="13">CGMCC 1.15447</strain>
    </source>
</reference>
<comment type="similarity">
    <text evidence="3">Belongs to the class-II pyridoxal-phosphate-dependent aminotransferase family. Histidinol-phosphate aminotransferase subfamily.</text>
</comment>
<dbReference type="Pfam" id="PF00155">
    <property type="entry name" value="Aminotran_1_2"/>
    <property type="match status" value="1"/>
</dbReference>
<accession>A0A916W5J2</accession>
<dbReference type="InterPro" id="IPR005861">
    <property type="entry name" value="HisP_aminotrans"/>
</dbReference>
<evidence type="ECO:0000256" key="7">
    <source>
        <dbReference type="ARBA" id="ARBA00022605"/>
    </source>
</evidence>
<organism evidence="13 14">
    <name type="scientific">Edaphobacter acidisoli</name>
    <dbReference type="NCBI Taxonomy" id="2040573"/>
    <lineage>
        <taxon>Bacteria</taxon>
        <taxon>Pseudomonadati</taxon>
        <taxon>Acidobacteriota</taxon>
        <taxon>Terriglobia</taxon>
        <taxon>Terriglobales</taxon>
        <taxon>Acidobacteriaceae</taxon>
        <taxon>Edaphobacter</taxon>
    </lineage>
</organism>
<dbReference type="InterPro" id="IPR015422">
    <property type="entry name" value="PyrdxlP-dep_Trfase_small"/>
</dbReference>
<keyword evidence="9" id="KW-0663">Pyridoxal phosphate</keyword>
<evidence type="ECO:0000256" key="11">
    <source>
        <dbReference type="ARBA" id="ARBA00047481"/>
    </source>
</evidence>
<keyword evidence="14" id="KW-1185">Reference proteome</keyword>
<dbReference type="GO" id="GO:0000105">
    <property type="term" value="P:L-histidine biosynthetic process"/>
    <property type="evidence" value="ECO:0007669"/>
    <property type="project" value="UniProtKB-KW"/>
</dbReference>
<dbReference type="PANTHER" id="PTHR43643:SF6">
    <property type="entry name" value="HISTIDINOL-PHOSPHATE AMINOTRANSFERASE"/>
    <property type="match status" value="1"/>
</dbReference>
<comment type="catalytic activity">
    <reaction evidence="11">
        <text>L-histidinol phosphate + 2-oxoglutarate = 3-(imidazol-4-yl)-2-oxopropyl phosphate + L-glutamate</text>
        <dbReference type="Rhea" id="RHEA:23744"/>
        <dbReference type="ChEBI" id="CHEBI:16810"/>
        <dbReference type="ChEBI" id="CHEBI:29985"/>
        <dbReference type="ChEBI" id="CHEBI:57766"/>
        <dbReference type="ChEBI" id="CHEBI:57980"/>
        <dbReference type="EC" id="2.6.1.9"/>
    </reaction>
</comment>
<evidence type="ECO:0000313" key="13">
    <source>
        <dbReference type="EMBL" id="GGA68047.1"/>
    </source>
</evidence>
<dbReference type="EMBL" id="BMJB01000001">
    <property type="protein sequence ID" value="GGA68047.1"/>
    <property type="molecule type" value="Genomic_DNA"/>
</dbReference>
<evidence type="ECO:0000256" key="3">
    <source>
        <dbReference type="ARBA" id="ARBA00007970"/>
    </source>
</evidence>
<dbReference type="Gene3D" id="3.40.640.10">
    <property type="entry name" value="Type I PLP-dependent aspartate aminotransferase-like (Major domain)"/>
    <property type="match status" value="1"/>
</dbReference>
<evidence type="ECO:0000256" key="8">
    <source>
        <dbReference type="ARBA" id="ARBA00022679"/>
    </source>
</evidence>
<proteinExistence type="inferred from homology"/>
<reference evidence="13" key="2">
    <citation type="submission" date="2020-09" db="EMBL/GenBank/DDBJ databases">
        <authorList>
            <person name="Sun Q."/>
            <person name="Zhou Y."/>
        </authorList>
    </citation>
    <scope>NUCLEOTIDE SEQUENCE</scope>
    <source>
        <strain evidence="13">CGMCC 1.15447</strain>
    </source>
</reference>
<comment type="pathway">
    <text evidence="2">Amino-acid biosynthesis; L-histidine biosynthesis; L-histidine from 5-phospho-alpha-D-ribose 1-diphosphate: step 7/9.</text>
</comment>
<evidence type="ECO:0000256" key="5">
    <source>
        <dbReference type="ARBA" id="ARBA00012748"/>
    </source>
</evidence>
<dbReference type="PANTHER" id="PTHR43643">
    <property type="entry name" value="HISTIDINOL-PHOSPHATE AMINOTRANSFERASE 2"/>
    <property type="match status" value="1"/>
</dbReference>
<dbReference type="InterPro" id="IPR015421">
    <property type="entry name" value="PyrdxlP-dep_Trfase_major"/>
</dbReference>
<dbReference type="InterPro" id="IPR050106">
    <property type="entry name" value="HistidinolP_aminotransfase"/>
</dbReference>
<evidence type="ECO:0000313" key="14">
    <source>
        <dbReference type="Proteomes" id="UP000648801"/>
    </source>
</evidence>
<dbReference type="CDD" id="cd00609">
    <property type="entry name" value="AAT_like"/>
    <property type="match status" value="1"/>
</dbReference>
<dbReference type="NCBIfam" id="TIGR01141">
    <property type="entry name" value="hisC"/>
    <property type="match status" value="1"/>
</dbReference>
<evidence type="ECO:0000256" key="10">
    <source>
        <dbReference type="ARBA" id="ARBA00023102"/>
    </source>
</evidence>
<dbReference type="GO" id="GO:0004400">
    <property type="term" value="F:histidinol-phosphate transaminase activity"/>
    <property type="evidence" value="ECO:0007669"/>
    <property type="project" value="UniProtKB-EC"/>
</dbReference>
<protein>
    <recommendedName>
        <fullName evidence="5">histidinol-phosphate transaminase</fullName>
        <ecNumber evidence="5">2.6.1.9</ecNumber>
    </recommendedName>
</protein>
<gene>
    <name evidence="13" type="primary">hisC</name>
    <name evidence="13" type="ORF">GCM10011507_19450</name>
</gene>
<feature type="domain" description="Aminotransferase class I/classII large" evidence="12">
    <location>
        <begin position="35"/>
        <end position="354"/>
    </location>
</feature>
<evidence type="ECO:0000256" key="9">
    <source>
        <dbReference type="ARBA" id="ARBA00022898"/>
    </source>
</evidence>